<sequence length="230" mass="22944">MLIPFCLILSILWTYAPVALSSPIASPNPAPLPALTENLTGGNGYTGSGGNAVGGNVLASKNSKAGLLGLLTGDKPLLSAFSGNAGNGGDASTGNALAGGVLRGGRVRGGYSSGLGLPAGNGRTAFPVPISGINLDQVTTNTNVGNAYTGAGGNAAGGTVSAAAGLIDLFSHNAGDGGKAKSGAGRILRRKYMNKNRLETHDHDAFDEESRTPPPQEHVFFSLQATLASS</sequence>
<proteinExistence type="predicted"/>
<dbReference type="EMBL" id="JACGCI010000001">
    <property type="protein sequence ID" value="KAF6766250.1"/>
    <property type="molecule type" value="Genomic_DNA"/>
</dbReference>
<protein>
    <submittedName>
        <fullName evidence="2">Uncharacterized protein</fullName>
    </submittedName>
</protein>
<keyword evidence="1" id="KW-0732">Signal</keyword>
<accession>A0A8H6MEZ5</accession>
<reference evidence="2 3" key="1">
    <citation type="submission" date="2020-07" db="EMBL/GenBank/DDBJ databases">
        <title>Comparative genomics of pyrophilous fungi reveals a link between fire events and developmental genes.</title>
        <authorList>
            <consortium name="DOE Joint Genome Institute"/>
            <person name="Steindorff A.S."/>
            <person name="Carver A."/>
            <person name="Calhoun S."/>
            <person name="Stillman K."/>
            <person name="Liu H."/>
            <person name="Lipzen A."/>
            <person name="Pangilinan J."/>
            <person name="Labutti K."/>
            <person name="Bruns T.D."/>
            <person name="Grigoriev I.V."/>
        </authorList>
    </citation>
    <scope>NUCLEOTIDE SEQUENCE [LARGE SCALE GENOMIC DNA]</scope>
    <source>
        <strain evidence="2 3">CBS 144469</strain>
    </source>
</reference>
<keyword evidence="3" id="KW-1185">Reference proteome</keyword>
<gene>
    <name evidence="2" type="ORF">DFP72DRAFT_1057418</name>
</gene>
<feature type="chain" id="PRO_5034627217" evidence="1">
    <location>
        <begin position="22"/>
        <end position="230"/>
    </location>
</feature>
<comment type="caution">
    <text evidence="2">The sequence shown here is derived from an EMBL/GenBank/DDBJ whole genome shotgun (WGS) entry which is preliminary data.</text>
</comment>
<feature type="signal peptide" evidence="1">
    <location>
        <begin position="1"/>
        <end position="21"/>
    </location>
</feature>
<name>A0A8H6MEZ5_9AGAR</name>
<evidence type="ECO:0000313" key="2">
    <source>
        <dbReference type="EMBL" id="KAF6766250.1"/>
    </source>
</evidence>
<dbReference type="Proteomes" id="UP000521943">
    <property type="component" value="Unassembled WGS sequence"/>
</dbReference>
<evidence type="ECO:0000313" key="3">
    <source>
        <dbReference type="Proteomes" id="UP000521943"/>
    </source>
</evidence>
<evidence type="ECO:0000256" key="1">
    <source>
        <dbReference type="SAM" id="SignalP"/>
    </source>
</evidence>
<organism evidence="2 3">
    <name type="scientific">Ephemerocybe angulata</name>
    <dbReference type="NCBI Taxonomy" id="980116"/>
    <lineage>
        <taxon>Eukaryota</taxon>
        <taxon>Fungi</taxon>
        <taxon>Dikarya</taxon>
        <taxon>Basidiomycota</taxon>
        <taxon>Agaricomycotina</taxon>
        <taxon>Agaricomycetes</taxon>
        <taxon>Agaricomycetidae</taxon>
        <taxon>Agaricales</taxon>
        <taxon>Agaricineae</taxon>
        <taxon>Psathyrellaceae</taxon>
        <taxon>Ephemerocybe</taxon>
    </lineage>
</organism>
<dbReference type="AlphaFoldDB" id="A0A8H6MEZ5"/>